<dbReference type="InterPro" id="IPR025091">
    <property type="entry name" value="DUF4019"/>
</dbReference>
<sequence length="154" mass="16739">MQHTNLISRGVRAGLLGGAMLLAMPALAAEPSLDGAVTAAKQWAAMSDNGASDKMWSASSDIMKKRVDKQGWSDYLGQLRNEVGRHSGREWLQVVRVTDPVDLPQGKYVNVIFHTQFSNMPATETVSMVAGKNRWVPMGYVVRKIASDGQPATP</sequence>
<gene>
    <name evidence="2" type="ORF">LMG1861_02397</name>
</gene>
<protein>
    <recommendedName>
        <fullName evidence="4">DUF4019 domain-containing protein</fullName>
    </recommendedName>
</protein>
<name>A0A6S7CSV1_9BURK</name>
<feature type="chain" id="PRO_5028903009" description="DUF4019 domain-containing protein" evidence="1">
    <location>
        <begin position="29"/>
        <end position="154"/>
    </location>
</feature>
<evidence type="ECO:0008006" key="4">
    <source>
        <dbReference type="Google" id="ProtNLM"/>
    </source>
</evidence>
<dbReference type="Pfam" id="PF13211">
    <property type="entry name" value="DUF4019"/>
    <property type="match status" value="1"/>
</dbReference>
<dbReference type="EMBL" id="CADILD010000002">
    <property type="protein sequence ID" value="CAB3863735.1"/>
    <property type="molecule type" value="Genomic_DNA"/>
</dbReference>
<dbReference type="AlphaFoldDB" id="A0A6S7CSV1"/>
<evidence type="ECO:0000313" key="3">
    <source>
        <dbReference type="Proteomes" id="UP000494105"/>
    </source>
</evidence>
<dbReference type="Proteomes" id="UP000494105">
    <property type="component" value="Unassembled WGS sequence"/>
</dbReference>
<feature type="signal peptide" evidence="1">
    <location>
        <begin position="1"/>
        <end position="28"/>
    </location>
</feature>
<accession>A0A6S7CSV1</accession>
<organism evidence="2 3">
    <name type="scientific">Achromobacter piechaudii</name>
    <dbReference type="NCBI Taxonomy" id="72556"/>
    <lineage>
        <taxon>Bacteria</taxon>
        <taxon>Pseudomonadati</taxon>
        <taxon>Pseudomonadota</taxon>
        <taxon>Betaproteobacteria</taxon>
        <taxon>Burkholderiales</taxon>
        <taxon>Alcaligenaceae</taxon>
        <taxon>Achromobacter</taxon>
    </lineage>
</organism>
<keyword evidence="1" id="KW-0732">Signal</keyword>
<reference evidence="2 3" key="1">
    <citation type="submission" date="2020-04" db="EMBL/GenBank/DDBJ databases">
        <authorList>
            <person name="De Canck E."/>
        </authorList>
    </citation>
    <scope>NUCLEOTIDE SEQUENCE [LARGE SCALE GENOMIC DNA]</scope>
    <source>
        <strain evidence="2 3">LMG 1861</strain>
    </source>
</reference>
<evidence type="ECO:0000313" key="2">
    <source>
        <dbReference type="EMBL" id="CAB3863735.1"/>
    </source>
</evidence>
<proteinExistence type="predicted"/>
<evidence type="ECO:0000256" key="1">
    <source>
        <dbReference type="SAM" id="SignalP"/>
    </source>
</evidence>
<dbReference type="RefSeq" id="WP_050728894.1">
    <property type="nucleotide sequence ID" value="NZ_CADILD010000002.1"/>
</dbReference>